<accession>A0A382TWD8</accession>
<evidence type="ECO:0000259" key="4">
    <source>
        <dbReference type="SMART" id="SM00245"/>
    </source>
</evidence>
<dbReference type="Pfam" id="PF03572">
    <property type="entry name" value="Peptidase_S41"/>
    <property type="match status" value="1"/>
</dbReference>
<dbReference type="GO" id="GO:0030288">
    <property type="term" value="C:outer membrane-bounded periplasmic space"/>
    <property type="evidence" value="ECO:0007669"/>
    <property type="project" value="TreeGrafter"/>
</dbReference>
<dbReference type="EMBL" id="UINC01139671">
    <property type="protein sequence ID" value="SVD26369.1"/>
    <property type="molecule type" value="Genomic_DNA"/>
</dbReference>
<evidence type="ECO:0000256" key="1">
    <source>
        <dbReference type="ARBA" id="ARBA00022670"/>
    </source>
</evidence>
<dbReference type="InterPro" id="IPR005151">
    <property type="entry name" value="Tail-specific_protease"/>
</dbReference>
<evidence type="ECO:0000256" key="3">
    <source>
        <dbReference type="ARBA" id="ARBA00022825"/>
    </source>
</evidence>
<dbReference type="Gene3D" id="3.90.226.10">
    <property type="entry name" value="2-enoyl-CoA Hydratase, Chain A, domain 1"/>
    <property type="match status" value="1"/>
</dbReference>
<dbReference type="GO" id="GO:0007165">
    <property type="term" value="P:signal transduction"/>
    <property type="evidence" value="ECO:0007669"/>
    <property type="project" value="TreeGrafter"/>
</dbReference>
<dbReference type="CDD" id="cd07560">
    <property type="entry name" value="Peptidase_S41_CPP"/>
    <property type="match status" value="1"/>
</dbReference>
<organism evidence="5">
    <name type="scientific">marine metagenome</name>
    <dbReference type="NCBI Taxonomy" id="408172"/>
    <lineage>
        <taxon>unclassified sequences</taxon>
        <taxon>metagenomes</taxon>
        <taxon>ecological metagenomes</taxon>
    </lineage>
</organism>
<feature type="domain" description="Tail specific protease" evidence="4">
    <location>
        <begin position="1"/>
        <end position="181"/>
    </location>
</feature>
<dbReference type="AlphaFoldDB" id="A0A382TWD8"/>
<dbReference type="InterPro" id="IPR004447">
    <property type="entry name" value="Peptidase_S41A"/>
</dbReference>
<dbReference type="SMART" id="SM00245">
    <property type="entry name" value="TSPc"/>
    <property type="match status" value="1"/>
</dbReference>
<sequence>TIVSAKGLLLDEGIGYIRIAQFQNPTAELVDEIVSELVTENETKLDSLILDLRNNPGGLLNSSIDVANLFIDSDGIVVYTEGRSSNSKVSFPTKRGDILNGAPIVVLMNEGSASASEIVAGAMQDHKRAIIMGQESFGKGSVQSMLSLSDGFGLKLTTARYYTPSGRSIQAKGIAPDIYLEDNTLSSFEDAINLSSQEKDLKNHLSSESPSELSEEDILEIQDEITDKRDKEYIDLLREDYFVHEAINVLKALKIMTNK</sequence>
<protein>
    <recommendedName>
        <fullName evidence="4">Tail specific protease domain-containing protein</fullName>
    </recommendedName>
</protein>
<dbReference type="GO" id="GO:0004175">
    <property type="term" value="F:endopeptidase activity"/>
    <property type="evidence" value="ECO:0007669"/>
    <property type="project" value="TreeGrafter"/>
</dbReference>
<feature type="non-terminal residue" evidence="5">
    <location>
        <position position="1"/>
    </location>
</feature>
<evidence type="ECO:0000313" key="5">
    <source>
        <dbReference type="EMBL" id="SVD26369.1"/>
    </source>
</evidence>
<reference evidence="5" key="1">
    <citation type="submission" date="2018-05" db="EMBL/GenBank/DDBJ databases">
        <authorList>
            <person name="Lanie J.A."/>
            <person name="Ng W.-L."/>
            <person name="Kazmierczak K.M."/>
            <person name="Andrzejewski T.M."/>
            <person name="Davidsen T.M."/>
            <person name="Wayne K.J."/>
            <person name="Tettelin H."/>
            <person name="Glass J.I."/>
            <person name="Rusch D."/>
            <person name="Podicherti R."/>
            <person name="Tsui H.-C.T."/>
            <person name="Winkler M.E."/>
        </authorList>
    </citation>
    <scope>NUCLEOTIDE SEQUENCE</scope>
</reference>
<dbReference type="InterPro" id="IPR029045">
    <property type="entry name" value="ClpP/crotonase-like_dom_sf"/>
</dbReference>
<keyword evidence="2" id="KW-0378">Hydrolase</keyword>
<proteinExistence type="predicted"/>
<dbReference type="PANTHER" id="PTHR32060">
    <property type="entry name" value="TAIL-SPECIFIC PROTEASE"/>
    <property type="match status" value="1"/>
</dbReference>
<dbReference type="GO" id="GO:0006508">
    <property type="term" value="P:proteolysis"/>
    <property type="evidence" value="ECO:0007669"/>
    <property type="project" value="UniProtKB-KW"/>
</dbReference>
<keyword evidence="3" id="KW-0720">Serine protease</keyword>
<name>A0A382TWD8_9ZZZZ</name>
<dbReference type="GO" id="GO:0008236">
    <property type="term" value="F:serine-type peptidase activity"/>
    <property type="evidence" value="ECO:0007669"/>
    <property type="project" value="UniProtKB-KW"/>
</dbReference>
<evidence type="ECO:0000256" key="2">
    <source>
        <dbReference type="ARBA" id="ARBA00022801"/>
    </source>
</evidence>
<dbReference type="SUPFAM" id="SSF52096">
    <property type="entry name" value="ClpP/crotonase"/>
    <property type="match status" value="1"/>
</dbReference>
<keyword evidence="1" id="KW-0645">Protease</keyword>
<gene>
    <name evidence="5" type="ORF">METZ01_LOCUS379223</name>
</gene>
<dbReference type="PANTHER" id="PTHR32060:SF30">
    <property type="entry name" value="CARBOXY-TERMINAL PROCESSING PROTEASE CTPA"/>
    <property type="match status" value="1"/>
</dbReference>